<evidence type="ECO:0000313" key="4">
    <source>
        <dbReference type="Proteomes" id="UP000037939"/>
    </source>
</evidence>
<dbReference type="InterPro" id="IPR018013">
    <property type="entry name" value="Channel_Tsx-like"/>
</dbReference>
<name>A0A0N1JSM3_9NEIS</name>
<evidence type="ECO:0008006" key="5">
    <source>
        <dbReference type="Google" id="ProtNLM"/>
    </source>
</evidence>
<dbReference type="AlphaFoldDB" id="A0A0N1JSM3"/>
<proteinExistence type="inferred from homology"/>
<organism evidence="3 4">
    <name type="scientific">Amantichitinum ursilacus</name>
    <dbReference type="NCBI Taxonomy" id="857265"/>
    <lineage>
        <taxon>Bacteria</taxon>
        <taxon>Pseudomonadati</taxon>
        <taxon>Pseudomonadota</taxon>
        <taxon>Betaproteobacteria</taxon>
        <taxon>Neisseriales</taxon>
        <taxon>Chitinibacteraceae</taxon>
        <taxon>Amantichitinum</taxon>
    </lineage>
</organism>
<feature type="signal peptide" evidence="2">
    <location>
        <begin position="1"/>
        <end position="19"/>
    </location>
</feature>
<dbReference type="SUPFAM" id="SSF111364">
    <property type="entry name" value="Tsx-like channel"/>
    <property type="match status" value="1"/>
</dbReference>
<dbReference type="STRING" id="857265.WG78_08980"/>
<gene>
    <name evidence="3" type="ORF">WG78_08980</name>
</gene>
<dbReference type="RefSeq" id="WP_053937463.1">
    <property type="nucleotide sequence ID" value="NZ_LAQT01000007.1"/>
</dbReference>
<dbReference type="Gene3D" id="2.40.230.20">
    <property type="entry name" value="Nucleoside-specific channel-forming protein, Tsx-like"/>
    <property type="match status" value="1"/>
</dbReference>
<protein>
    <recommendedName>
        <fullName evidence="5">Nucleoside-specific channel-forming protein, Tsx</fullName>
    </recommendedName>
</protein>
<sequence>MRYLMIAGAMLFAAGAAQAEYKSGFGDVSVNYLDWNHNPAKRANNAYIELEGASNYDWGELYGFVDFEHFNNDSDKYSFFAKGQFRYYLTKDGSKGLAFFMQGKPGVAKGFHEVNIVTGLSYNFYFTDAWFAPFFGALYTNKSVSAAKVEFAGWNGYQLGWSAGKKFNLLGQNWRVTNWNEIDFERKSSYVPRGADRESLNGALSLWWLPSGQSAWSPGIQYRYAWNTLGQPGLTDGYIATVKYNF</sequence>
<feature type="chain" id="PRO_5005875109" description="Nucleoside-specific channel-forming protein, Tsx" evidence="2">
    <location>
        <begin position="20"/>
        <end position="246"/>
    </location>
</feature>
<evidence type="ECO:0000313" key="3">
    <source>
        <dbReference type="EMBL" id="KPC53212.1"/>
    </source>
</evidence>
<evidence type="ECO:0000256" key="1">
    <source>
        <dbReference type="ARBA" id="ARBA00008728"/>
    </source>
</evidence>
<dbReference type="Proteomes" id="UP000037939">
    <property type="component" value="Unassembled WGS sequence"/>
</dbReference>
<dbReference type="Pfam" id="PF03502">
    <property type="entry name" value="Channel_Tsx"/>
    <property type="match status" value="1"/>
</dbReference>
<evidence type="ECO:0000256" key="2">
    <source>
        <dbReference type="SAM" id="SignalP"/>
    </source>
</evidence>
<reference evidence="3 4" key="1">
    <citation type="submission" date="2015-07" db="EMBL/GenBank/DDBJ databases">
        <title>Draft genome sequence of the Amantichitinum ursilacus IGB-41, a new chitin-degrading bacterium.</title>
        <authorList>
            <person name="Kirstahler P."/>
            <person name="Guenther M."/>
            <person name="Grumaz C."/>
            <person name="Rupp S."/>
            <person name="Zibek S."/>
            <person name="Sohn K."/>
        </authorList>
    </citation>
    <scope>NUCLEOTIDE SEQUENCE [LARGE SCALE GENOMIC DNA]</scope>
    <source>
        <strain evidence="3 4">IGB-41</strain>
    </source>
</reference>
<accession>A0A0N1JSM3</accession>
<dbReference type="GO" id="GO:0009279">
    <property type="term" value="C:cell outer membrane"/>
    <property type="evidence" value="ECO:0007669"/>
    <property type="project" value="InterPro"/>
</dbReference>
<keyword evidence="4" id="KW-1185">Reference proteome</keyword>
<comment type="similarity">
    <text evidence="1">Belongs to the nucleoside-specific channel-forming outer membrane porin (Tsx) (TC 1.B.10) family.</text>
</comment>
<keyword evidence="2" id="KW-0732">Signal</keyword>
<dbReference type="OrthoDB" id="6474234at2"/>
<dbReference type="EMBL" id="LAQT01000007">
    <property type="protein sequence ID" value="KPC53212.1"/>
    <property type="molecule type" value="Genomic_DNA"/>
</dbReference>
<dbReference type="InterPro" id="IPR036777">
    <property type="entry name" value="Channel_Tsx-like_sf"/>
</dbReference>
<comment type="caution">
    <text evidence="3">The sequence shown here is derived from an EMBL/GenBank/DDBJ whole genome shotgun (WGS) entry which is preliminary data.</text>
</comment>